<sequence>MEVPKLFSTEINASKCFVISLIENCQNQDDIDRWITVVVDRWWWKTGMSGGRGESGGRGRDGGAVVVLVVMQGAVAEEETVVAVDSDLVSLPKCLDENEDDGGLASVLKVVKEARCGFLKGQTLLHSRSSYSSIHTRLEAELMGFSSAIDCVSDVHVVRVVFESSSYLAGEAILNLEKFPQYRTLLTTICTRDHLGCVPCLWRRPWKIREL</sequence>
<accession>A0A816SPS4</accession>
<protein>
    <submittedName>
        <fullName evidence="1">(rape) hypothetical protein</fullName>
    </submittedName>
</protein>
<dbReference type="Proteomes" id="UP001295469">
    <property type="component" value="Chromosome A06"/>
</dbReference>
<proteinExistence type="predicted"/>
<reference evidence="1" key="1">
    <citation type="submission" date="2021-01" db="EMBL/GenBank/DDBJ databases">
        <authorList>
            <consortium name="Genoscope - CEA"/>
            <person name="William W."/>
        </authorList>
    </citation>
    <scope>NUCLEOTIDE SEQUENCE</scope>
</reference>
<dbReference type="EMBL" id="HG994360">
    <property type="protein sequence ID" value="CAF2089606.1"/>
    <property type="molecule type" value="Genomic_DNA"/>
</dbReference>
<name>A0A816SPS4_BRANA</name>
<gene>
    <name evidence="1" type="ORF">DARMORV10_A06P38690.1</name>
</gene>
<evidence type="ECO:0000313" key="1">
    <source>
        <dbReference type="EMBL" id="CAF2089606.1"/>
    </source>
</evidence>
<dbReference type="AlphaFoldDB" id="A0A816SPS4"/>
<organism evidence="1">
    <name type="scientific">Brassica napus</name>
    <name type="common">Rape</name>
    <dbReference type="NCBI Taxonomy" id="3708"/>
    <lineage>
        <taxon>Eukaryota</taxon>
        <taxon>Viridiplantae</taxon>
        <taxon>Streptophyta</taxon>
        <taxon>Embryophyta</taxon>
        <taxon>Tracheophyta</taxon>
        <taxon>Spermatophyta</taxon>
        <taxon>Magnoliopsida</taxon>
        <taxon>eudicotyledons</taxon>
        <taxon>Gunneridae</taxon>
        <taxon>Pentapetalae</taxon>
        <taxon>rosids</taxon>
        <taxon>malvids</taxon>
        <taxon>Brassicales</taxon>
        <taxon>Brassicaceae</taxon>
        <taxon>Brassiceae</taxon>
        <taxon>Brassica</taxon>
    </lineage>
</organism>